<evidence type="ECO:0000313" key="4">
    <source>
        <dbReference type="Proteomes" id="UP000178449"/>
    </source>
</evidence>
<feature type="chain" id="PRO_5009524637" description="DUF4440 domain-containing protein" evidence="2">
    <location>
        <begin position="22"/>
        <end position="244"/>
    </location>
</feature>
<sequence>MKAFLSLLLVFGLLLASPVTAGPNAYEMRIIRKDILKAYNQLTDMWKEELYFDMYELGQRASRIKLSKGEFAQRMVDLAWKPSNQIEEIKDVKILYRNYATVHVRMQFENKVNPTRVLLKDVIFTAILEGKGWAFDLTKLIRTPYDGKFVDLAAEKKNAELTSQRAEAARLQKIQDEKAAWEQRQRDFKAGKAQPTPEEEERMKLEAEAAEKALAPDTSGDASGDNAAKDTTKPAPTPPPAANP</sequence>
<evidence type="ECO:0008006" key="5">
    <source>
        <dbReference type="Google" id="ProtNLM"/>
    </source>
</evidence>
<protein>
    <recommendedName>
        <fullName evidence="5">DUF4440 domain-containing protein</fullName>
    </recommendedName>
</protein>
<evidence type="ECO:0000256" key="2">
    <source>
        <dbReference type="SAM" id="SignalP"/>
    </source>
</evidence>
<name>A0A1F6GDT6_9PROT</name>
<dbReference type="STRING" id="1817772.A2527_02165"/>
<reference evidence="3 4" key="1">
    <citation type="journal article" date="2016" name="Nat. Commun.">
        <title>Thousands of microbial genomes shed light on interconnected biogeochemical processes in an aquifer system.</title>
        <authorList>
            <person name="Anantharaman K."/>
            <person name="Brown C.T."/>
            <person name="Hug L.A."/>
            <person name="Sharon I."/>
            <person name="Castelle C.J."/>
            <person name="Probst A.J."/>
            <person name="Thomas B.C."/>
            <person name="Singh A."/>
            <person name="Wilkins M.J."/>
            <person name="Karaoz U."/>
            <person name="Brodie E.L."/>
            <person name="Williams K.H."/>
            <person name="Hubbard S.S."/>
            <person name="Banfield J.F."/>
        </authorList>
    </citation>
    <scope>NUCLEOTIDE SEQUENCE [LARGE SCALE GENOMIC DNA]</scope>
</reference>
<proteinExistence type="predicted"/>
<evidence type="ECO:0000313" key="3">
    <source>
        <dbReference type="EMBL" id="OGG96279.1"/>
    </source>
</evidence>
<feature type="compositionally biased region" description="Pro residues" evidence="1">
    <location>
        <begin position="235"/>
        <end position="244"/>
    </location>
</feature>
<comment type="caution">
    <text evidence="3">The sequence shown here is derived from an EMBL/GenBank/DDBJ whole genome shotgun (WGS) entry which is preliminary data.</text>
</comment>
<keyword evidence="2" id="KW-0732">Signal</keyword>
<feature type="compositionally biased region" description="Basic and acidic residues" evidence="1">
    <location>
        <begin position="180"/>
        <end position="190"/>
    </location>
</feature>
<gene>
    <name evidence="3" type="ORF">A2527_02165</name>
</gene>
<dbReference type="AlphaFoldDB" id="A0A1F6GDT6"/>
<dbReference type="Proteomes" id="UP000178449">
    <property type="component" value="Unassembled WGS sequence"/>
</dbReference>
<evidence type="ECO:0000256" key="1">
    <source>
        <dbReference type="SAM" id="MobiDB-lite"/>
    </source>
</evidence>
<dbReference type="EMBL" id="MFNE01000016">
    <property type="protein sequence ID" value="OGG96279.1"/>
    <property type="molecule type" value="Genomic_DNA"/>
</dbReference>
<feature type="region of interest" description="Disordered" evidence="1">
    <location>
        <begin position="180"/>
        <end position="244"/>
    </location>
</feature>
<organism evidence="3 4">
    <name type="scientific">Candidatus Lambdaproteobacteria bacterium RIFOXYD2_FULL_50_16</name>
    <dbReference type="NCBI Taxonomy" id="1817772"/>
    <lineage>
        <taxon>Bacteria</taxon>
        <taxon>Pseudomonadati</taxon>
        <taxon>Pseudomonadota</taxon>
        <taxon>Candidatus Lambdaproteobacteria</taxon>
    </lineage>
</organism>
<accession>A0A1F6GDT6</accession>
<feature type="compositionally biased region" description="Basic and acidic residues" evidence="1">
    <location>
        <begin position="201"/>
        <end position="211"/>
    </location>
</feature>
<feature type="signal peptide" evidence="2">
    <location>
        <begin position="1"/>
        <end position="21"/>
    </location>
</feature>